<dbReference type="GO" id="GO:0005634">
    <property type="term" value="C:nucleus"/>
    <property type="evidence" value="ECO:0007669"/>
    <property type="project" value="UniProtKB-SubCell"/>
</dbReference>
<evidence type="ECO:0000256" key="1">
    <source>
        <dbReference type="ARBA" id="ARBA00004123"/>
    </source>
</evidence>
<name>A0A8S1J3C5_9CHLO</name>
<evidence type="ECO:0000313" key="6">
    <source>
        <dbReference type="Proteomes" id="UP000708148"/>
    </source>
</evidence>
<dbReference type="PANTHER" id="PTHR12363">
    <property type="entry name" value="TRANSPORTIN 3 AND IMPORTIN 13"/>
    <property type="match status" value="1"/>
</dbReference>
<dbReference type="PANTHER" id="PTHR12363:SF54">
    <property type="entry name" value="NUCLEAR TRANSPORT RECEPTOR"/>
    <property type="match status" value="1"/>
</dbReference>
<dbReference type="InterPro" id="IPR051345">
    <property type="entry name" value="Importin_beta-like_NTR"/>
</dbReference>
<dbReference type="Proteomes" id="UP000708148">
    <property type="component" value="Unassembled WGS sequence"/>
</dbReference>
<dbReference type="EMBL" id="CAJHUC010001581">
    <property type="protein sequence ID" value="CAD7701597.1"/>
    <property type="molecule type" value="Genomic_DNA"/>
</dbReference>
<dbReference type="InterPro" id="IPR011989">
    <property type="entry name" value="ARM-like"/>
</dbReference>
<feature type="non-terminal residue" evidence="5">
    <location>
        <position position="1"/>
    </location>
</feature>
<sequence length="198" mass="21599">AGDLSSHQELVHGVLKLADSYLLFAPDLLVPYPVFPTVLQWCVQTLGVAEREPLQAALSLLAHALGPTKKQTKQAESAQLAASVDACVSANGQCILERLVWSACDSCPRHMLKKVADILYDLVGSSEAAGAWLAQVLSDSRFLVRHERALTKEDCEQFCTLVLRKPRLTRPRFGALVVDFVNIPRGEGTADALIGYEM</sequence>
<evidence type="ECO:0000256" key="4">
    <source>
        <dbReference type="ARBA" id="ARBA00023242"/>
    </source>
</evidence>
<evidence type="ECO:0000256" key="3">
    <source>
        <dbReference type="ARBA" id="ARBA00022448"/>
    </source>
</evidence>
<dbReference type="OrthoDB" id="538933at2759"/>
<gene>
    <name evidence="5" type="ORF">OSTQU699_LOCUS6954</name>
</gene>
<dbReference type="AlphaFoldDB" id="A0A8S1J3C5"/>
<keyword evidence="4" id="KW-0539">Nucleus</keyword>
<dbReference type="Gene3D" id="1.25.10.10">
    <property type="entry name" value="Leucine-rich Repeat Variant"/>
    <property type="match status" value="1"/>
</dbReference>
<dbReference type="GO" id="GO:0006606">
    <property type="term" value="P:protein import into nucleus"/>
    <property type="evidence" value="ECO:0007669"/>
    <property type="project" value="TreeGrafter"/>
</dbReference>
<evidence type="ECO:0000256" key="2">
    <source>
        <dbReference type="ARBA" id="ARBA00007991"/>
    </source>
</evidence>
<proteinExistence type="inferred from homology"/>
<protein>
    <submittedName>
        <fullName evidence="5">Uncharacterized protein</fullName>
    </submittedName>
</protein>
<accession>A0A8S1J3C5</accession>
<comment type="similarity">
    <text evidence="2">Belongs to the importin beta family.</text>
</comment>
<keyword evidence="3" id="KW-0813">Transport</keyword>
<reference evidence="5" key="1">
    <citation type="submission" date="2020-12" db="EMBL/GenBank/DDBJ databases">
        <authorList>
            <person name="Iha C."/>
        </authorList>
    </citation>
    <scope>NUCLEOTIDE SEQUENCE</scope>
</reference>
<dbReference type="InterPro" id="IPR040520">
    <property type="entry name" value="Importin_rep_3"/>
</dbReference>
<dbReference type="Pfam" id="PF18806">
    <property type="entry name" value="Importin_rep_3"/>
    <property type="match status" value="1"/>
</dbReference>
<comment type="subcellular location">
    <subcellularLocation>
        <location evidence="1">Nucleus</location>
    </subcellularLocation>
</comment>
<keyword evidence="6" id="KW-1185">Reference proteome</keyword>
<evidence type="ECO:0000313" key="5">
    <source>
        <dbReference type="EMBL" id="CAD7701597.1"/>
    </source>
</evidence>
<comment type="caution">
    <text evidence="5">The sequence shown here is derived from an EMBL/GenBank/DDBJ whole genome shotgun (WGS) entry which is preliminary data.</text>
</comment>
<organism evidence="5 6">
    <name type="scientific">Ostreobium quekettii</name>
    <dbReference type="NCBI Taxonomy" id="121088"/>
    <lineage>
        <taxon>Eukaryota</taxon>
        <taxon>Viridiplantae</taxon>
        <taxon>Chlorophyta</taxon>
        <taxon>core chlorophytes</taxon>
        <taxon>Ulvophyceae</taxon>
        <taxon>TCBD clade</taxon>
        <taxon>Bryopsidales</taxon>
        <taxon>Ostreobineae</taxon>
        <taxon>Ostreobiaceae</taxon>
        <taxon>Ostreobium</taxon>
    </lineage>
</organism>
<dbReference type="GO" id="GO:0005737">
    <property type="term" value="C:cytoplasm"/>
    <property type="evidence" value="ECO:0007669"/>
    <property type="project" value="TreeGrafter"/>
</dbReference>